<comment type="caution">
    <text evidence="2">The sequence shown here is derived from an EMBL/GenBank/DDBJ whole genome shotgun (WGS) entry which is preliminary data.</text>
</comment>
<name>A0ABP8KJ64_9MICO</name>
<reference evidence="3" key="1">
    <citation type="journal article" date="2019" name="Int. J. Syst. Evol. Microbiol.">
        <title>The Global Catalogue of Microorganisms (GCM) 10K type strain sequencing project: providing services to taxonomists for standard genome sequencing and annotation.</title>
        <authorList>
            <consortium name="The Broad Institute Genomics Platform"/>
            <consortium name="The Broad Institute Genome Sequencing Center for Infectious Disease"/>
            <person name="Wu L."/>
            <person name="Ma J."/>
        </authorList>
    </citation>
    <scope>NUCLEOTIDE SEQUENCE [LARGE SCALE GENOMIC DNA]</scope>
    <source>
        <strain evidence="3">JCM 17809</strain>
    </source>
</reference>
<gene>
    <name evidence="2" type="ORF">GCM10023168_23960</name>
</gene>
<accession>A0ABP8KJ64</accession>
<evidence type="ECO:0008006" key="4">
    <source>
        <dbReference type="Google" id="ProtNLM"/>
    </source>
</evidence>
<evidence type="ECO:0000313" key="3">
    <source>
        <dbReference type="Proteomes" id="UP001500945"/>
    </source>
</evidence>
<organism evidence="2 3">
    <name type="scientific">Fodinibacter luteus</name>
    <dbReference type="NCBI Taxonomy" id="552064"/>
    <lineage>
        <taxon>Bacteria</taxon>
        <taxon>Bacillati</taxon>
        <taxon>Actinomycetota</taxon>
        <taxon>Actinomycetes</taxon>
        <taxon>Micrococcales</taxon>
        <taxon>Intrasporangiaceae</taxon>
        <taxon>Fodinibacter (ex Wang et al. 2009)</taxon>
    </lineage>
</organism>
<feature type="region of interest" description="Disordered" evidence="1">
    <location>
        <begin position="38"/>
        <end position="61"/>
    </location>
</feature>
<evidence type="ECO:0000256" key="1">
    <source>
        <dbReference type="SAM" id="MobiDB-lite"/>
    </source>
</evidence>
<keyword evidence="3" id="KW-1185">Reference proteome</keyword>
<dbReference type="Proteomes" id="UP001500945">
    <property type="component" value="Unassembled WGS sequence"/>
</dbReference>
<proteinExistence type="predicted"/>
<dbReference type="EMBL" id="BAABGM010000015">
    <property type="protein sequence ID" value="GAA4407666.1"/>
    <property type="molecule type" value="Genomic_DNA"/>
</dbReference>
<protein>
    <recommendedName>
        <fullName evidence="4">AAA+ ATPase domain-containing protein</fullName>
    </recommendedName>
</protein>
<evidence type="ECO:0000313" key="2">
    <source>
        <dbReference type="EMBL" id="GAA4407666.1"/>
    </source>
</evidence>
<dbReference type="RefSeq" id="WP_345206189.1">
    <property type="nucleotide sequence ID" value="NZ_BAABGM010000015.1"/>
</dbReference>
<sequence length="258" mass="28325">MTHVLRLVALGTRLEVRCTGDSRDLLASSMRLAWSRCLDTDDDTQQPAPAEAEPVEARLDDPGDLDRRLMLTTQDITRALISAQIGSLLMLHAGAVSNPLTGQSLVYVAAGGTGKTTLTRRLGQRFGYLTDETVGVDEALTILPYPKPLSVRRPDGLGPKDEVSPDTLRLELAPPQPHVARVVLLDRRPEWVQPEVEEVLFMDALFALTEQSSSLPRLDRPLHRLGDLIDTCGPVLRVRYAESAEIENDLAHIIGGTR</sequence>